<dbReference type="PANTHER" id="PTHR33908:SF3">
    <property type="entry name" value="UNDECAPRENYL PHOSPHATE-ALPHA-4-AMINO-4-DEOXY-L-ARABINOSE ARABINOSYL TRANSFERASE"/>
    <property type="match status" value="1"/>
</dbReference>
<keyword evidence="5 8" id="KW-0812">Transmembrane</keyword>
<evidence type="ECO:0000256" key="3">
    <source>
        <dbReference type="ARBA" id="ARBA00022676"/>
    </source>
</evidence>
<keyword evidence="3" id="KW-0328">Glycosyltransferase</keyword>
<keyword evidence="6 8" id="KW-1133">Transmembrane helix</keyword>
<dbReference type="GO" id="GO:0009103">
    <property type="term" value="P:lipopolysaccharide biosynthetic process"/>
    <property type="evidence" value="ECO:0007669"/>
    <property type="project" value="UniProtKB-ARBA"/>
</dbReference>
<feature type="transmembrane region" description="Helical" evidence="8">
    <location>
        <begin position="299"/>
        <end position="318"/>
    </location>
</feature>
<protein>
    <recommendedName>
        <fullName evidence="9">Glycosyltransferase RgtA/B/C/D-like domain-containing protein</fullName>
    </recommendedName>
</protein>
<feature type="transmembrane region" description="Helical" evidence="8">
    <location>
        <begin position="94"/>
        <end position="112"/>
    </location>
</feature>
<evidence type="ECO:0000256" key="4">
    <source>
        <dbReference type="ARBA" id="ARBA00022679"/>
    </source>
</evidence>
<sequence length="599" mass="67860">MSYKIRLFPSIGRQIYLLVRLPYISLLIWLLPLLICNSGQSSLMAHDEGYYAGRARQMFDSGDWIAPWGTAHHKTPGPYWLIATAYNLFGVSEFSARFPSAIASILALFILYEIGKIIVGKKVAWLAATILSVEFLWLQSSRLAAPDIPMILLVLLAILSLLKAELNPKYSDFLLFIAGLCFGLGFLTRSFMILLPMVALLPYLIKEHHRHHHLANPRLYLGLVVGLIPVLAWLWLSWSRYGYESFGQLLGFVVELGSEDRNHNGILFYLWNIPLKSFPWLFFAILGLIVALRRPIANYQLILVGFPLVLFTELSIFSTRLSHYALGLYPFIALLAAVGLDWLGKIYQSTQIDAMNRVSTSEKLLIKNNDFLEDGEGITKIQPRGVRLLPDKRKIAQSFAFSPDGGNKLFSWMRKAENNMPRNLSYAIGILGILLIAVSIFALVSQDAYIRDRTNLGFILGLGWLIVPVVWIARHRFGQKFLTENYWFASWLIPCWLTLATAGSLGLLSDYNPTLKAFFQEPAIASILQTHPVSFVQVYDKNSVLLHFYTPIPGQEVDSISQLPAFSYAWIYKQQNSQLSTSYRILATLQEYQLIQVLP</sequence>
<feature type="transmembrane region" description="Helical" evidence="8">
    <location>
        <begin position="143"/>
        <end position="162"/>
    </location>
</feature>
<dbReference type="GO" id="GO:0010041">
    <property type="term" value="P:response to iron(III) ion"/>
    <property type="evidence" value="ECO:0007669"/>
    <property type="project" value="TreeGrafter"/>
</dbReference>
<feature type="transmembrane region" description="Helical" evidence="8">
    <location>
        <begin position="324"/>
        <end position="343"/>
    </location>
</feature>
<evidence type="ECO:0000313" key="10">
    <source>
        <dbReference type="EMBL" id="BAZ00077.1"/>
    </source>
</evidence>
<keyword evidence="7 8" id="KW-0472">Membrane</keyword>
<evidence type="ECO:0000256" key="5">
    <source>
        <dbReference type="ARBA" id="ARBA00022692"/>
    </source>
</evidence>
<feature type="transmembrane region" description="Helical" evidence="8">
    <location>
        <begin position="456"/>
        <end position="474"/>
    </location>
</feature>
<dbReference type="GO" id="GO:0005886">
    <property type="term" value="C:plasma membrane"/>
    <property type="evidence" value="ECO:0007669"/>
    <property type="project" value="UniProtKB-SubCell"/>
</dbReference>
<evidence type="ECO:0000256" key="2">
    <source>
        <dbReference type="ARBA" id="ARBA00022475"/>
    </source>
</evidence>
<feature type="domain" description="Glycosyltransferase RgtA/B/C/D-like" evidence="9">
    <location>
        <begin position="74"/>
        <end position="234"/>
    </location>
</feature>
<dbReference type="InterPro" id="IPR038731">
    <property type="entry name" value="RgtA/B/C-like"/>
</dbReference>
<feature type="transmembrane region" description="Helical" evidence="8">
    <location>
        <begin position="174"/>
        <end position="205"/>
    </location>
</feature>
<dbReference type="RefSeq" id="WP_096578692.1">
    <property type="nucleotide sequence ID" value="NZ_CAWNJS010000001.1"/>
</dbReference>
<dbReference type="PANTHER" id="PTHR33908">
    <property type="entry name" value="MANNOSYLTRANSFERASE YKCB-RELATED"/>
    <property type="match status" value="1"/>
</dbReference>
<evidence type="ECO:0000256" key="6">
    <source>
        <dbReference type="ARBA" id="ARBA00022989"/>
    </source>
</evidence>
<organism evidence="10 11">
    <name type="scientific">Tolypothrix tenuis PCC 7101</name>
    <dbReference type="NCBI Taxonomy" id="231146"/>
    <lineage>
        <taxon>Bacteria</taxon>
        <taxon>Bacillati</taxon>
        <taxon>Cyanobacteriota</taxon>
        <taxon>Cyanophyceae</taxon>
        <taxon>Nostocales</taxon>
        <taxon>Tolypothrichaceae</taxon>
        <taxon>Tolypothrix</taxon>
    </lineage>
</organism>
<keyword evidence="11" id="KW-1185">Reference proteome</keyword>
<evidence type="ECO:0000313" key="11">
    <source>
        <dbReference type="Proteomes" id="UP000218785"/>
    </source>
</evidence>
<evidence type="ECO:0000256" key="7">
    <source>
        <dbReference type="ARBA" id="ARBA00023136"/>
    </source>
</evidence>
<proteinExistence type="predicted"/>
<keyword evidence="2" id="KW-1003">Cell membrane</keyword>
<gene>
    <name evidence="10" type="ORF">NIES37_40600</name>
</gene>
<dbReference type="EMBL" id="AP018248">
    <property type="protein sequence ID" value="BAZ00077.1"/>
    <property type="molecule type" value="Genomic_DNA"/>
</dbReference>
<comment type="subcellular location">
    <subcellularLocation>
        <location evidence="1">Cell membrane</location>
        <topology evidence="1">Multi-pass membrane protein</topology>
    </subcellularLocation>
</comment>
<dbReference type="Proteomes" id="UP000218785">
    <property type="component" value="Chromosome"/>
</dbReference>
<feature type="transmembrane region" description="Helical" evidence="8">
    <location>
        <begin position="424"/>
        <end position="444"/>
    </location>
</feature>
<dbReference type="GO" id="GO:0016763">
    <property type="term" value="F:pentosyltransferase activity"/>
    <property type="evidence" value="ECO:0007669"/>
    <property type="project" value="TreeGrafter"/>
</dbReference>
<accession>A0A1Z4N2Y8</accession>
<name>A0A1Z4N2Y8_9CYAN</name>
<dbReference type="KEGG" id="ttq:NIES37_40600"/>
<feature type="transmembrane region" description="Helical" evidence="8">
    <location>
        <begin position="217"/>
        <end position="236"/>
    </location>
</feature>
<dbReference type="Pfam" id="PF13231">
    <property type="entry name" value="PMT_2"/>
    <property type="match status" value="1"/>
</dbReference>
<evidence type="ECO:0000259" key="9">
    <source>
        <dbReference type="Pfam" id="PF13231"/>
    </source>
</evidence>
<keyword evidence="4" id="KW-0808">Transferase</keyword>
<feature type="transmembrane region" description="Helical" evidence="8">
    <location>
        <begin position="486"/>
        <end position="508"/>
    </location>
</feature>
<dbReference type="InterPro" id="IPR050297">
    <property type="entry name" value="LipidA_mod_glycosyltrf_83"/>
</dbReference>
<reference evidence="10 11" key="1">
    <citation type="submission" date="2017-06" db="EMBL/GenBank/DDBJ databases">
        <title>Genome sequencing of cyanobaciteial culture collection at National Institute for Environmental Studies (NIES).</title>
        <authorList>
            <person name="Hirose Y."/>
            <person name="Shimura Y."/>
            <person name="Fujisawa T."/>
            <person name="Nakamura Y."/>
            <person name="Kawachi M."/>
        </authorList>
    </citation>
    <scope>NUCLEOTIDE SEQUENCE [LARGE SCALE GENOMIC DNA]</scope>
    <source>
        <strain evidence="10 11">NIES-37</strain>
    </source>
</reference>
<feature type="transmembrane region" description="Helical" evidence="8">
    <location>
        <begin position="266"/>
        <end position="292"/>
    </location>
</feature>
<feature type="transmembrane region" description="Helical" evidence="8">
    <location>
        <begin position="15"/>
        <end position="35"/>
    </location>
</feature>
<dbReference type="AlphaFoldDB" id="A0A1Z4N2Y8"/>
<evidence type="ECO:0000256" key="8">
    <source>
        <dbReference type="SAM" id="Phobius"/>
    </source>
</evidence>
<evidence type="ECO:0000256" key="1">
    <source>
        <dbReference type="ARBA" id="ARBA00004651"/>
    </source>
</evidence>